<dbReference type="Gene3D" id="3.30.200.20">
    <property type="entry name" value="Phosphorylase Kinase, domain 1"/>
    <property type="match status" value="1"/>
</dbReference>
<reference evidence="2 3" key="1">
    <citation type="journal article" date="2023" name="Insect Mol. Biol.">
        <title>Genome sequencing provides insights into the evolution of gene families encoding plant cell wall-degrading enzymes in longhorned beetles.</title>
        <authorList>
            <person name="Shin N.R."/>
            <person name="Okamura Y."/>
            <person name="Kirsch R."/>
            <person name="Pauchet Y."/>
        </authorList>
    </citation>
    <scope>NUCLEOTIDE SEQUENCE [LARGE SCALE GENOMIC DNA]</scope>
    <source>
        <strain evidence="2">EAD_L_NR</strain>
    </source>
</reference>
<evidence type="ECO:0000259" key="1">
    <source>
        <dbReference type="Pfam" id="PF00433"/>
    </source>
</evidence>
<dbReference type="InterPro" id="IPR017892">
    <property type="entry name" value="Pkinase_C"/>
</dbReference>
<dbReference type="AlphaFoldDB" id="A0AAV8W227"/>
<organism evidence="2 3">
    <name type="scientific">Exocentrus adspersus</name>
    <dbReference type="NCBI Taxonomy" id="1586481"/>
    <lineage>
        <taxon>Eukaryota</taxon>
        <taxon>Metazoa</taxon>
        <taxon>Ecdysozoa</taxon>
        <taxon>Arthropoda</taxon>
        <taxon>Hexapoda</taxon>
        <taxon>Insecta</taxon>
        <taxon>Pterygota</taxon>
        <taxon>Neoptera</taxon>
        <taxon>Endopterygota</taxon>
        <taxon>Coleoptera</taxon>
        <taxon>Polyphaga</taxon>
        <taxon>Cucujiformia</taxon>
        <taxon>Chrysomeloidea</taxon>
        <taxon>Cerambycidae</taxon>
        <taxon>Lamiinae</taxon>
        <taxon>Acanthocinini</taxon>
        <taxon>Exocentrus</taxon>
    </lineage>
</organism>
<dbReference type="GO" id="GO:0004674">
    <property type="term" value="F:protein serine/threonine kinase activity"/>
    <property type="evidence" value="ECO:0007669"/>
    <property type="project" value="InterPro"/>
</dbReference>
<evidence type="ECO:0000313" key="2">
    <source>
        <dbReference type="EMBL" id="KAJ8920136.1"/>
    </source>
</evidence>
<comment type="caution">
    <text evidence="2">The sequence shown here is derived from an EMBL/GenBank/DDBJ whole genome shotgun (WGS) entry which is preliminary data.</text>
</comment>
<accession>A0AAV8W227</accession>
<evidence type="ECO:0000313" key="3">
    <source>
        <dbReference type="Proteomes" id="UP001159042"/>
    </source>
</evidence>
<dbReference type="EMBL" id="JANEYG010000015">
    <property type="protein sequence ID" value="KAJ8920136.1"/>
    <property type="molecule type" value="Genomic_DNA"/>
</dbReference>
<keyword evidence="3" id="KW-1185">Reference proteome</keyword>
<gene>
    <name evidence="2" type="ORF">NQ315_011793</name>
</gene>
<proteinExistence type="predicted"/>
<sequence length="66" mass="7728">MVCNNYLKHRRTVLANHQHPLDTQYFDKHFTVEKAKLTPIDTTILQSMDQTQFLGFSYTNPNATDK</sequence>
<dbReference type="Pfam" id="PF00433">
    <property type="entry name" value="Pkinase_C"/>
    <property type="match status" value="1"/>
</dbReference>
<name>A0AAV8W227_9CUCU</name>
<protein>
    <recommendedName>
        <fullName evidence="1">Protein kinase C-terminal domain-containing protein</fullName>
    </recommendedName>
</protein>
<dbReference type="GO" id="GO:0005524">
    <property type="term" value="F:ATP binding"/>
    <property type="evidence" value="ECO:0007669"/>
    <property type="project" value="InterPro"/>
</dbReference>
<dbReference type="Proteomes" id="UP001159042">
    <property type="component" value="Unassembled WGS sequence"/>
</dbReference>
<feature type="domain" description="Protein kinase C-terminal" evidence="1">
    <location>
        <begin position="19"/>
        <end position="58"/>
    </location>
</feature>